<feature type="compositionally biased region" description="Low complexity" evidence="1">
    <location>
        <begin position="316"/>
        <end position="336"/>
    </location>
</feature>
<dbReference type="InterPro" id="IPR017756">
    <property type="entry name" value="TM_Gly-Cys-Arg_CS"/>
</dbReference>
<dbReference type="AlphaFoldDB" id="A0A540WPM6"/>
<keyword evidence="2" id="KW-1133">Transmembrane helix</keyword>
<dbReference type="Gene3D" id="2.60.120.200">
    <property type="match status" value="1"/>
</dbReference>
<evidence type="ECO:0000313" key="4">
    <source>
        <dbReference type="Proteomes" id="UP000315369"/>
    </source>
</evidence>
<feature type="compositionally biased region" description="Pro residues" evidence="1">
    <location>
        <begin position="256"/>
        <end position="269"/>
    </location>
</feature>
<reference evidence="3 4" key="1">
    <citation type="submission" date="2019-06" db="EMBL/GenBank/DDBJ databases">
        <authorList>
            <person name="Livingstone P."/>
            <person name="Whitworth D."/>
        </authorList>
    </citation>
    <scope>NUCLEOTIDE SEQUENCE [LARGE SCALE GENOMIC DNA]</scope>
    <source>
        <strain evidence="3 4">AM401</strain>
    </source>
</reference>
<keyword evidence="4" id="KW-1185">Reference proteome</keyword>
<evidence type="ECO:0000313" key="3">
    <source>
        <dbReference type="EMBL" id="TQF10958.1"/>
    </source>
</evidence>
<feature type="compositionally biased region" description="Low complexity" evidence="1">
    <location>
        <begin position="285"/>
        <end position="295"/>
    </location>
</feature>
<feature type="region of interest" description="Disordered" evidence="1">
    <location>
        <begin position="252"/>
        <end position="344"/>
    </location>
</feature>
<evidence type="ECO:0000256" key="2">
    <source>
        <dbReference type="SAM" id="Phobius"/>
    </source>
</evidence>
<dbReference type="Proteomes" id="UP000315369">
    <property type="component" value="Unassembled WGS sequence"/>
</dbReference>
<name>A0A540WPM6_9BACT</name>
<keyword evidence="2" id="KW-0812">Transmembrane</keyword>
<dbReference type="NCBIfam" id="TIGR03382">
    <property type="entry name" value="GC_trans_RRR"/>
    <property type="match status" value="1"/>
</dbReference>
<proteinExistence type="predicted"/>
<organism evidence="3 4">
    <name type="scientific">Myxococcus llanfairpwllgwyngyllgogerychwyrndrobwllllantysiliogogogochensis</name>
    <dbReference type="NCBI Taxonomy" id="2590453"/>
    <lineage>
        <taxon>Bacteria</taxon>
        <taxon>Pseudomonadati</taxon>
        <taxon>Myxococcota</taxon>
        <taxon>Myxococcia</taxon>
        <taxon>Myxococcales</taxon>
        <taxon>Cystobacterineae</taxon>
        <taxon>Myxococcaceae</taxon>
        <taxon>Myxococcus</taxon>
    </lineage>
</organism>
<comment type="caution">
    <text evidence="3">The sequence shown here is derived from an EMBL/GenBank/DDBJ whole genome shotgun (WGS) entry which is preliminary data.</text>
</comment>
<feature type="transmembrane region" description="Helical" evidence="2">
    <location>
        <begin position="21"/>
        <end position="44"/>
    </location>
</feature>
<evidence type="ECO:0000256" key="1">
    <source>
        <dbReference type="SAM" id="MobiDB-lite"/>
    </source>
</evidence>
<gene>
    <name evidence="3" type="ORF">FJV41_36865</name>
</gene>
<sequence length="370" mass="39818">MLSATVCRPLAFKPSQGHVPLRVFVPGMLAMWMLPSLAFAGVVWRGDFETGNRSQYSSEQVVSSDRLLVVTNPVAEGKYALKVTVKQGDDPINSSGNRNELVYQGKEKEGSEYFYRWKVMFAADFPSVDTWQLFTQWHHDGCCGSPPLEFYVRGEEIRMALNYDSTIPWRGKLQRGVWHEFILHVKWSSKASTGFVELWHNKEKVLAKKSAVTMYAGQNNYLKLGLYRSDTVKPVGVLYHDGFIQATTLADVLDTTPPPTPDAGTPPPADAGTPTVDAGPPPPTDAGTPTVDAGPPVDPEPEEPKDAGTSPGSDAGTLPEEGPGGVLPPTGVTPDGTDGEAAGCNSAGGPLAGLALLGLMGLAWVRRRRA</sequence>
<dbReference type="Pfam" id="PF14099">
    <property type="entry name" value="Polysacc_lyase"/>
    <property type="match status" value="1"/>
</dbReference>
<protein>
    <submittedName>
        <fullName evidence="3">Carbohydrate-binding protein</fullName>
    </submittedName>
</protein>
<accession>A0A540WPM6</accession>
<dbReference type="OrthoDB" id="5490819at2"/>
<dbReference type="EMBL" id="VIFM01000219">
    <property type="protein sequence ID" value="TQF10958.1"/>
    <property type="molecule type" value="Genomic_DNA"/>
</dbReference>
<keyword evidence="2" id="KW-0472">Membrane</keyword>
<dbReference type="InterPro" id="IPR025975">
    <property type="entry name" value="Polysacc_lyase"/>
</dbReference>